<dbReference type="SUPFAM" id="SSF55608">
    <property type="entry name" value="Homing endonucleases"/>
    <property type="match status" value="1"/>
</dbReference>
<dbReference type="PROSITE" id="PS50819">
    <property type="entry name" value="INTEIN_ENDONUCLEASE"/>
    <property type="match status" value="1"/>
</dbReference>
<keyword evidence="2" id="KW-0255">Endonuclease</keyword>
<organism evidence="2 3">
    <name type="scientific">Hamadaea flava</name>
    <dbReference type="NCBI Taxonomy" id="1742688"/>
    <lineage>
        <taxon>Bacteria</taxon>
        <taxon>Bacillati</taxon>
        <taxon>Actinomycetota</taxon>
        <taxon>Actinomycetes</taxon>
        <taxon>Micromonosporales</taxon>
        <taxon>Micromonosporaceae</taxon>
        <taxon>Hamadaea</taxon>
    </lineage>
</organism>
<keyword evidence="2" id="KW-0540">Nuclease</keyword>
<dbReference type="InterPro" id="IPR004860">
    <property type="entry name" value="LAGLIDADG_dom"/>
</dbReference>
<gene>
    <name evidence="2" type="ORF">ACFOZ4_26325</name>
</gene>
<sequence length="254" mass="28624">MADRHPVERRREARAQYALGRSIAAIGRAMGVPRHTVWYWCVGQGRLDLTSESATRCPRCQDPPAPPPDLEAYAYLLGVYLGDGHLVLTSKTPVLRIACDDKYPAIKDEAEAAMLATLAYKVGRVQSIGCSYLQSYAKHWPCLLPQAGPGKKHNRPIVLELWQEEIVAAHPGRFLRGLFHSDGCRVVNRVHRGGRDYEYPRYFFSNKSPDIMRMCQVALNRLGVEWRMARPDSLSVARRTAVERLDRDVGPKDG</sequence>
<keyword evidence="2" id="KW-0378">Hydrolase</keyword>
<name>A0ABV8LSV5_9ACTN</name>
<reference evidence="3" key="1">
    <citation type="journal article" date="2019" name="Int. J. Syst. Evol. Microbiol.">
        <title>The Global Catalogue of Microorganisms (GCM) 10K type strain sequencing project: providing services to taxonomists for standard genome sequencing and annotation.</title>
        <authorList>
            <consortium name="The Broad Institute Genomics Platform"/>
            <consortium name="The Broad Institute Genome Sequencing Center for Infectious Disease"/>
            <person name="Wu L."/>
            <person name="Ma J."/>
        </authorList>
    </citation>
    <scope>NUCLEOTIDE SEQUENCE [LARGE SCALE GENOMIC DNA]</scope>
    <source>
        <strain evidence="3">CGMCC 4.7289</strain>
    </source>
</reference>
<keyword evidence="3" id="KW-1185">Reference proteome</keyword>
<dbReference type="Gene3D" id="3.10.28.10">
    <property type="entry name" value="Homing endonucleases"/>
    <property type="match status" value="1"/>
</dbReference>
<dbReference type="GO" id="GO:0004519">
    <property type="term" value="F:endonuclease activity"/>
    <property type="evidence" value="ECO:0007669"/>
    <property type="project" value="UniProtKB-KW"/>
</dbReference>
<evidence type="ECO:0000259" key="1">
    <source>
        <dbReference type="PROSITE" id="PS50819"/>
    </source>
</evidence>
<comment type="caution">
    <text evidence="2">The sequence shown here is derived from an EMBL/GenBank/DDBJ whole genome shotgun (WGS) entry which is preliminary data.</text>
</comment>
<proteinExistence type="predicted"/>
<dbReference type="InterPro" id="IPR006142">
    <property type="entry name" value="INTEIN"/>
</dbReference>
<dbReference type="PRINTS" id="PR00379">
    <property type="entry name" value="INTEIN"/>
</dbReference>
<evidence type="ECO:0000313" key="2">
    <source>
        <dbReference type="EMBL" id="MFC4134141.1"/>
    </source>
</evidence>
<dbReference type="RefSeq" id="WP_253761676.1">
    <property type="nucleotide sequence ID" value="NZ_JAMZDZ010000001.1"/>
</dbReference>
<feature type="domain" description="DOD-type homing endonuclease" evidence="1">
    <location>
        <begin position="76"/>
        <end position="224"/>
    </location>
</feature>
<accession>A0ABV8LSV5</accession>
<evidence type="ECO:0000313" key="3">
    <source>
        <dbReference type="Proteomes" id="UP001595816"/>
    </source>
</evidence>
<dbReference type="EMBL" id="JBHSAY010000015">
    <property type="protein sequence ID" value="MFC4134141.1"/>
    <property type="molecule type" value="Genomic_DNA"/>
</dbReference>
<protein>
    <submittedName>
        <fullName evidence="2">LAGLIDADG family homing endonuclease</fullName>
    </submittedName>
</protein>
<dbReference type="InterPro" id="IPR027434">
    <property type="entry name" value="Homing_endonucl"/>
</dbReference>
<dbReference type="InterPro" id="IPR004042">
    <property type="entry name" value="Intein_endonuc_central"/>
</dbReference>
<dbReference type="Pfam" id="PF14528">
    <property type="entry name" value="LAGLIDADG_3"/>
    <property type="match status" value="1"/>
</dbReference>
<dbReference type="Proteomes" id="UP001595816">
    <property type="component" value="Unassembled WGS sequence"/>
</dbReference>